<gene>
    <name evidence="2" type="ORF">BJ993_002165</name>
</gene>
<protein>
    <submittedName>
        <fullName evidence="2">Uncharacterized protein</fullName>
    </submittedName>
</protein>
<proteinExistence type="predicted"/>
<dbReference type="RefSeq" id="WP_179648788.1">
    <property type="nucleotide sequence ID" value="NZ_CP022295.1"/>
</dbReference>
<reference evidence="2 3" key="1">
    <citation type="submission" date="2020-07" db="EMBL/GenBank/DDBJ databases">
        <title>Sequencing the genomes of 1000 actinobacteria strains.</title>
        <authorList>
            <person name="Klenk H.-P."/>
        </authorList>
    </citation>
    <scope>NUCLEOTIDE SEQUENCE [LARGE SCALE GENOMIC DNA]</scope>
    <source>
        <strain evidence="2 3">DSM 15131</strain>
    </source>
</reference>
<accession>A0A7Y9ZJH8</accession>
<dbReference type="AlphaFoldDB" id="A0A7Y9ZJH8"/>
<feature type="transmembrane region" description="Helical" evidence="1">
    <location>
        <begin position="24"/>
        <end position="45"/>
    </location>
</feature>
<keyword evidence="1" id="KW-0472">Membrane</keyword>
<dbReference type="EMBL" id="JACBZM010000001">
    <property type="protein sequence ID" value="NYI45085.1"/>
    <property type="molecule type" value="Genomic_DNA"/>
</dbReference>
<keyword evidence="1" id="KW-1133">Transmembrane helix</keyword>
<name>A0A7Y9ZJH8_9ACTN</name>
<evidence type="ECO:0000313" key="3">
    <source>
        <dbReference type="Proteomes" id="UP000562045"/>
    </source>
</evidence>
<sequence length="53" mass="5244">MYNGGTTVTGATGGVLAATGFEGVGFLLLGLAAAMAGAVLLRYAAVDLARRTR</sequence>
<organism evidence="2 3">
    <name type="scientific">Nocardioides aromaticivorans</name>
    <dbReference type="NCBI Taxonomy" id="200618"/>
    <lineage>
        <taxon>Bacteria</taxon>
        <taxon>Bacillati</taxon>
        <taxon>Actinomycetota</taxon>
        <taxon>Actinomycetes</taxon>
        <taxon>Propionibacteriales</taxon>
        <taxon>Nocardioidaceae</taxon>
        <taxon>Nocardioides</taxon>
    </lineage>
</organism>
<dbReference type="Proteomes" id="UP000562045">
    <property type="component" value="Unassembled WGS sequence"/>
</dbReference>
<evidence type="ECO:0000256" key="1">
    <source>
        <dbReference type="SAM" id="Phobius"/>
    </source>
</evidence>
<keyword evidence="1" id="KW-0812">Transmembrane</keyword>
<evidence type="ECO:0000313" key="2">
    <source>
        <dbReference type="EMBL" id="NYI45085.1"/>
    </source>
</evidence>
<comment type="caution">
    <text evidence="2">The sequence shown here is derived from an EMBL/GenBank/DDBJ whole genome shotgun (WGS) entry which is preliminary data.</text>
</comment>